<dbReference type="GO" id="GO:0006355">
    <property type="term" value="P:regulation of DNA-templated transcription"/>
    <property type="evidence" value="ECO:0007669"/>
    <property type="project" value="InterPro"/>
</dbReference>
<comment type="caution">
    <text evidence="3">The sequence shown here is derived from an EMBL/GenBank/DDBJ whole genome shotgun (WGS) entry which is preliminary data.</text>
</comment>
<keyword evidence="2" id="KW-1277">Toxin-antitoxin system</keyword>
<evidence type="ECO:0000313" key="4">
    <source>
        <dbReference type="Proteomes" id="UP000319449"/>
    </source>
</evidence>
<dbReference type="AlphaFoldDB" id="A0A562WT12"/>
<dbReference type="RefSeq" id="WP_145017119.1">
    <property type="nucleotide sequence ID" value="NZ_VLLN01000001.1"/>
</dbReference>
<dbReference type="PANTHER" id="PTHR38781">
    <property type="entry name" value="ANTITOXIN DINJ-RELATED"/>
    <property type="match status" value="1"/>
</dbReference>
<dbReference type="EMBL" id="VLLN01000001">
    <property type="protein sequence ID" value="TWJ33496.1"/>
    <property type="molecule type" value="Genomic_DNA"/>
</dbReference>
<dbReference type="PANTHER" id="PTHR38781:SF1">
    <property type="entry name" value="ANTITOXIN DINJ-RELATED"/>
    <property type="match status" value="1"/>
</dbReference>
<evidence type="ECO:0000256" key="1">
    <source>
        <dbReference type="ARBA" id="ARBA00010562"/>
    </source>
</evidence>
<proteinExistence type="inferred from homology"/>
<keyword evidence="4" id="KW-1185">Reference proteome</keyword>
<dbReference type="InterPro" id="IPR013321">
    <property type="entry name" value="Arc_rbn_hlx_hlx"/>
</dbReference>
<protein>
    <submittedName>
        <fullName evidence="3">Addiction module RelB/DinJ family antitoxin</fullName>
    </submittedName>
</protein>
<dbReference type="NCBIfam" id="TIGR02384">
    <property type="entry name" value="RelB_DinJ"/>
    <property type="match status" value="1"/>
</dbReference>
<gene>
    <name evidence="3" type="ORF">JN12_00170</name>
</gene>
<accession>A0A562WT12</accession>
<comment type="similarity">
    <text evidence="1">Belongs to the RelB/DinJ antitoxin family.</text>
</comment>
<organism evidence="3 4">
    <name type="scientific">Geobacter argillaceus</name>
    <dbReference type="NCBI Taxonomy" id="345631"/>
    <lineage>
        <taxon>Bacteria</taxon>
        <taxon>Pseudomonadati</taxon>
        <taxon>Thermodesulfobacteriota</taxon>
        <taxon>Desulfuromonadia</taxon>
        <taxon>Geobacterales</taxon>
        <taxon>Geobacteraceae</taxon>
        <taxon>Geobacter</taxon>
    </lineage>
</organism>
<dbReference type="OrthoDB" id="1666683at2"/>
<evidence type="ECO:0000256" key="2">
    <source>
        <dbReference type="ARBA" id="ARBA00022649"/>
    </source>
</evidence>
<dbReference type="Pfam" id="PF04221">
    <property type="entry name" value="RelB"/>
    <property type="match status" value="1"/>
</dbReference>
<dbReference type="GO" id="GO:0006351">
    <property type="term" value="P:DNA-templated transcription"/>
    <property type="evidence" value="ECO:0007669"/>
    <property type="project" value="TreeGrafter"/>
</dbReference>
<evidence type="ECO:0000313" key="3">
    <source>
        <dbReference type="EMBL" id="TWJ33496.1"/>
    </source>
</evidence>
<dbReference type="Proteomes" id="UP000319449">
    <property type="component" value="Unassembled WGS sequence"/>
</dbReference>
<dbReference type="Gene3D" id="1.10.1220.10">
    <property type="entry name" value="Met repressor-like"/>
    <property type="match status" value="1"/>
</dbReference>
<name>A0A562WT12_9BACT</name>
<dbReference type="InterPro" id="IPR007337">
    <property type="entry name" value="RelB/DinJ"/>
</dbReference>
<reference evidence="3 4" key="1">
    <citation type="submission" date="2019-07" db="EMBL/GenBank/DDBJ databases">
        <title>Genomic Encyclopedia of Archaeal and Bacterial Type Strains, Phase II (KMG-II): from individual species to whole genera.</title>
        <authorList>
            <person name="Goeker M."/>
        </authorList>
    </citation>
    <scope>NUCLEOTIDE SEQUENCE [LARGE SCALE GENOMIC DNA]</scope>
    <source>
        <strain evidence="3 4">ATCC BAA-1139</strain>
    </source>
</reference>
<sequence>MPKNATISMRIDDQLKSDVETIFHTLGLTTSEAIKIFFAAVRNRKGLPFPLQVASDRVSPAEQRKTALDAIIGAYPLMSSSNDFARIKQSEIELEERKFKR</sequence>